<dbReference type="SUPFAM" id="SSF74653">
    <property type="entry name" value="TolA/TonB C-terminal domain"/>
    <property type="match status" value="1"/>
</dbReference>
<dbReference type="InterPro" id="IPR037682">
    <property type="entry name" value="TonB_C"/>
</dbReference>
<keyword evidence="4" id="KW-1185">Reference proteome</keyword>
<reference evidence="3 4" key="1">
    <citation type="submission" date="2022-03" db="EMBL/GenBank/DDBJ databases">
        <title>Chryseobacterium sp. isolated from particulate matters in swine house.</title>
        <authorList>
            <person name="Won M."/>
            <person name="Kim S.-J."/>
            <person name="Kwon S.-W."/>
        </authorList>
    </citation>
    <scope>NUCLEOTIDE SEQUENCE [LARGE SCALE GENOMIC DNA]</scope>
    <source>
        <strain evidence="3 4">SC2-2</strain>
    </source>
</reference>
<proteinExistence type="predicted"/>
<organism evidence="3 4">
    <name type="scientific">Chryseobacterium suipulveris</name>
    <dbReference type="NCBI Taxonomy" id="2929800"/>
    <lineage>
        <taxon>Bacteria</taxon>
        <taxon>Pseudomonadati</taxon>
        <taxon>Bacteroidota</taxon>
        <taxon>Flavobacteriia</taxon>
        <taxon>Flavobacteriales</taxon>
        <taxon>Weeksellaceae</taxon>
        <taxon>Chryseobacterium group</taxon>
        <taxon>Chryseobacterium</taxon>
    </lineage>
</organism>
<dbReference type="Pfam" id="PF03544">
    <property type="entry name" value="TonB_C"/>
    <property type="match status" value="1"/>
</dbReference>
<feature type="chain" id="PRO_5045935773" evidence="1">
    <location>
        <begin position="19"/>
        <end position="242"/>
    </location>
</feature>
<gene>
    <name evidence="3" type="ORF">MTP09_01095</name>
</gene>
<protein>
    <submittedName>
        <fullName evidence="3">Energy transducer TonB</fullName>
    </submittedName>
</protein>
<dbReference type="RefSeq" id="WP_243549854.1">
    <property type="nucleotide sequence ID" value="NZ_CP094532.1"/>
</dbReference>
<sequence>MMKNLILFFMMCFAISNAQEILQKYPTGQTPYKGGYEAYYKDFVDIIKEKNLQPCSNPDELYVLTLVVMPDSSVQFVKDVNEKIVDKNKCAYNLARETAKYMKNWSPALVHGLPETAVARFIIYPNDLFNNYREGYYPNYTSPVYNNGRNNNSFVRDFVYKFNKRRFNWFDVFVIQGEFTVTKEGKVKDFVMTRPSGVYEFDKEVQMTVNILSKHFKPATINGKPVDDRFTFLVKGITDPED</sequence>
<name>A0ABY4BQ13_9FLAO</name>
<feature type="domain" description="TonB C-terminal" evidence="2">
    <location>
        <begin position="178"/>
        <end position="229"/>
    </location>
</feature>
<evidence type="ECO:0000313" key="3">
    <source>
        <dbReference type="EMBL" id="UOE41271.1"/>
    </source>
</evidence>
<accession>A0ABY4BQ13</accession>
<dbReference type="EMBL" id="CP094532">
    <property type="protein sequence ID" value="UOE41271.1"/>
    <property type="molecule type" value="Genomic_DNA"/>
</dbReference>
<feature type="signal peptide" evidence="1">
    <location>
        <begin position="1"/>
        <end position="18"/>
    </location>
</feature>
<evidence type="ECO:0000259" key="2">
    <source>
        <dbReference type="Pfam" id="PF03544"/>
    </source>
</evidence>
<dbReference type="Proteomes" id="UP000831460">
    <property type="component" value="Chromosome"/>
</dbReference>
<evidence type="ECO:0000313" key="4">
    <source>
        <dbReference type="Proteomes" id="UP000831460"/>
    </source>
</evidence>
<keyword evidence="1" id="KW-0732">Signal</keyword>
<evidence type="ECO:0000256" key="1">
    <source>
        <dbReference type="SAM" id="SignalP"/>
    </source>
</evidence>
<dbReference type="Gene3D" id="3.30.1150.10">
    <property type="match status" value="1"/>
</dbReference>